<comment type="caution">
    <text evidence="1">The sequence shown here is derived from an EMBL/GenBank/DDBJ whole genome shotgun (WGS) entry which is preliminary data.</text>
</comment>
<proteinExistence type="predicted"/>
<name>A0A1D2N867_ORCCI</name>
<dbReference type="Proteomes" id="UP000094527">
    <property type="component" value="Unassembled WGS sequence"/>
</dbReference>
<organism evidence="1 2">
    <name type="scientific">Orchesella cincta</name>
    <name type="common">Springtail</name>
    <name type="synonym">Podura cincta</name>
    <dbReference type="NCBI Taxonomy" id="48709"/>
    <lineage>
        <taxon>Eukaryota</taxon>
        <taxon>Metazoa</taxon>
        <taxon>Ecdysozoa</taxon>
        <taxon>Arthropoda</taxon>
        <taxon>Hexapoda</taxon>
        <taxon>Collembola</taxon>
        <taxon>Entomobryomorpha</taxon>
        <taxon>Entomobryoidea</taxon>
        <taxon>Orchesellidae</taxon>
        <taxon>Orchesellinae</taxon>
        <taxon>Orchesella</taxon>
    </lineage>
</organism>
<dbReference type="AlphaFoldDB" id="A0A1D2N867"/>
<evidence type="ECO:0000313" key="1">
    <source>
        <dbReference type="EMBL" id="ODN01463.1"/>
    </source>
</evidence>
<evidence type="ECO:0000313" key="2">
    <source>
        <dbReference type="Proteomes" id="UP000094527"/>
    </source>
</evidence>
<sequence length="153" mass="16982">MQTALLPLSIIVIQLKESSVTQLKVTTSIYYLSRDRISINQNYQILLTNIMKHLSVLLLSTLLVSIIIGHHEADSFLFGNNQVSWISGVPQIQSGQCRFGQTSMNSAAQPCMYCRCLFNFWLCRRLSNCQPSSSPPTLIVITTTTTTATPPTG</sequence>
<keyword evidence="2" id="KW-1185">Reference proteome</keyword>
<accession>A0A1D2N867</accession>
<reference evidence="1 2" key="1">
    <citation type="journal article" date="2016" name="Genome Biol. Evol.">
        <title>Gene Family Evolution Reflects Adaptation to Soil Environmental Stressors in the Genome of the Collembolan Orchesella cincta.</title>
        <authorList>
            <person name="Faddeeva-Vakhrusheva A."/>
            <person name="Derks M.F."/>
            <person name="Anvar S.Y."/>
            <person name="Agamennone V."/>
            <person name="Suring W."/>
            <person name="Smit S."/>
            <person name="van Straalen N.M."/>
            <person name="Roelofs D."/>
        </authorList>
    </citation>
    <scope>NUCLEOTIDE SEQUENCE [LARGE SCALE GENOMIC DNA]</scope>
    <source>
        <tissue evidence="1">Mixed pool</tissue>
    </source>
</reference>
<dbReference type="EMBL" id="LJIJ01000150">
    <property type="protein sequence ID" value="ODN01463.1"/>
    <property type="molecule type" value="Genomic_DNA"/>
</dbReference>
<protein>
    <submittedName>
        <fullName evidence="1">Uncharacterized protein</fullName>
    </submittedName>
</protein>
<gene>
    <name evidence="1" type="ORF">Ocin01_05210</name>
</gene>